<dbReference type="InterPro" id="IPR007137">
    <property type="entry name" value="DUF348"/>
</dbReference>
<dbReference type="RefSeq" id="WP_263074617.1">
    <property type="nucleotide sequence ID" value="NZ_JAOUSF010000008.1"/>
</dbReference>
<dbReference type="InterPro" id="IPR051933">
    <property type="entry name" value="Resuscitation_pf_RpfB"/>
</dbReference>
<feature type="transmembrane region" description="Helical" evidence="2">
    <location>
        <begin position="20"/>
        <end position="37"/>
    </location>
</feature>
<keyword evidence="5" id="KW-1185">Reference proteome</keyword>
<keyword evidence="2" id="KW-1133">Transmembrane helix</keyword>
<dbReference type="Proteomes" id="UP001209318">
    <property type="component" value="Unassembled WGS sequence"/>
</dbReference>
<keyword evidence="2" id="KW-0812">Transmembrane</keyword>
<evidence type="ECO:0000313" key="4">
    <source>
        <dbReference type="EMBL" id="MCU9615299.1"/>
    </source>
</evidence>
<gene>
    <name evidence="4" type="ORF">OEV98_17365</name>
</gene>
<dbReference type="EMBL" id="JAOUSF010000008">
    <property type="protein sequence ID" value="MCU9615299.1"/>
    <property type="molecule type" value="Genomic_DNA"/>
</dbReference>
<dbReference type="GO" id="GO:0009254">
    <property type="term" value="P:peptidoglycan turnover"/>
    <property type="evidence" value="ECO:0007669"/>
    <property type="project" value="InterPro"/>
</dbReference>
<dbReference type="InterPro" id="IPR036908">
    <property type="entry name" value="RlpA-like_sf"/>
</dbReference>
<evidence type="ECO:0000259" key="3">
    <source>
        <dbReference type="PROSITE" id="PS51109"/>
    </source>
</evidence>
<evidence type="ECO:0000256" key="2">
    <source>
        <dbReference type="SAM" id="Phobius"/>
    </source>
</evidence>
<dbReference type="SMART" id="SM01208">
    <property type="entry name" value="G5"/>
    <property type="match status" value="1"/>
</dbReference>
<dbReference type="AlphaFoldDB" id="A0AAE3IYK6"/>
<feature type="domain" description="G5" evidence="3">
    <location>
        <begin position="209"/>
        <end position="289"/>
    </location>
</feature>
<dbReference type="GO" id="GO:0019867">
    <property type="term" value="C:outer membrane"/>
    <property type="evidence" value="ECO:0007669"/>
    <property type="project" value="InterPro"/>
</dbReference>
<dbReference type="Gene3D" id="2.20.230.10">
    <property type="entry name" value="Resuscitation-promoting factor rpfb"/>
    <property type="match status" value="1"/>
</dbReference>
<dbReference type="SUPFAM" id="SSF50685">
    <property type="entry name" value="Barwin-like endoglucanases"/>
    <property type="match status" value="1"/>
</dbReference>
<dbReference type="InterPro" id="IPR011098">
    <property type="entry name" value="G5_dom"/>
</dbReference>
<sequence length="396" mass="43965">MNFTTMKGLFKKRPNRKQWFIISASLVVLLIAGLFIFEGTKTTVALTLDGETKEIRTHAKTVEDILVDLDINYKAHDYVSPALDTKIKENQKIVWKQAQQVILKVDGEEQKVWTTSDTVGQFLKEQNLVVNDQDKLNVAADTKIKNDLEIQLDVAFKVVVNDGGTEKEVWSTSTTVADFLEQQGIKLNELDRIEPELEQTLSKDSVVKVIRVEKVTDVVEESIDYSVVTKKDSSLENGKQKVVQTGQEGKLQKKYEVVMENGVVVSKKLISEEVVQESTDKIVAVGTKVIQQTVSRGAETGKEFYVTSTAYTADCNGCSGRTATGIDLKANPNIKVIAVDPSVIPLGTKVWVEGYGYAVAADIGGNVSGYKIDVYFPTQSEAYRWGMKKVKIKILE</sequence>
<evidence type="ECO:0000256" key="1">
    <source>
        <dbReference type="ARBA" id="ARBA00022729"/>
    </source>
</evidence>
<dbReference type="Pfam" id="PF07501">
    <property type="entry name" value="G5"/>
    <property type="match status" value="1"/>
</dbReference>
<dbReference type="Pfam" id="PF06725">
    <property type="entry name" value="3D"/>
    <property type="match status" value="1"/>
</dbReference>
<dbReference type="PANTHER" id="PTHR39160">
    <property type="entry name" value="CELL WALL-BINDING PROTEIN YOCH"/>
    <property type="match status" value="1"/>
</dbReference>
<accession>A0AAE3IYK6</accession>
<organism evidence="4 5">
    <name type="scientific">Perspicuibacillus lycopersici</name>
    <dbReference type="NCBI Taxonomy" id="1325689"/>
    <lineage>
        <taxon>Bacteria</taxon>
        <taxon>Bacillati</taxon>
        <taxon>Bacillota</taxon>
        <taxon>Bacilli</taxon>
        <taxon>Bacillales</taxon>
        <taxon>Bacillaceae</taxon>
        <taxon>Perspicuibacillus</taxon>
    </lineage>
</organism>
<keyword evidence="1" id="KW-0732">Signal</keyword>
<dbReference type="InterPro" id="IPR010611">
    <property type="entry name" value="3D_dom"/>
</dbReference>
<comment type="caution">
    <text evidence="4">The sequence shown here is derived from an EMBL/GenBank/DDBJ whole genome shotgun (WGS) entry which is preliminary data.</text>
</comment>
<dbReference type="PROSITE" id="PS51109">
    <property type="entry name" value="G5"/>
    <property type="match status" value="1"/>
</dbReference>
<keyword evidence="2" id="KW-0472">Membrane</keyword>
<evidence type="ECO:0000313" key="5">
    <source>
        <dbReference type="Proteomes" id="UP001209318"/>
    </source>
</evidence>
<dbReference type="Pfam" id="PF03990">
    <property type="entry name" value="DUF348"/>
    <property type="match status" value="3"/>
</dbReference>
<name>A0AAE3IYK6_9BACI</name>
<dbReference type="Gene3D" id="2.40.40.10">
    <property type="entry name" value="RlpA-like domain"/>
    <property type="match status" value="1"/>
</dbReference>
<dbReference type="CDD" id="cd22786">
    <property type="entry name" value="DPBB_YuiC-like"/>
    <property type="match status" value="1"/>
</dbReference>
<protein>
    <submittedName>
        <fullName evidence="4">Ubiquitin-like domain-containing protein</fullName>
    </submittedName>
</protein>
<proteinExistence type="predicted"/>
<dbReference type="PANTHER" id="PTHR39160:SF4">
    <property type="entry name" value="RESUSCITATION-PROMOTING FACTOR RPFB"/>
    <property type="match status" value="1"/>
</dbReference>
<reference evidence="4" key="1">
    <citation type="submission" date="2022-10" db="EMBL/GenBank/DDBJ databases">
        <title>Description of Fervidibacillus gen. nov. in the family Fervidibacillaceae fam. nov. with two species, Fervidibacillus albus sp. nov., and Fervidibacillus halotolerans sp. nov., isolated from tidal flat sediments.</title>
        <authorList>
            <person name="Kwon K.K."/>
            <person name="Yang S.-H."/>
        </authorList>
    </citation>
    <scope>NUCLEOTIDE SEQUENCE</scope>
    <source>
        <strain evidence="4">JCM 19140</strain>
    </source>
</reference>
<dbReference type="GO" id="GO:0004553">
    <property type="term" value="F:hydrolase activity, hydrolyzing O-glycosyl compounds"/>
    <property type="evidence" value="ECO:0007669"/>
    <property type="project" value="InterPro"/>
</dbReference>